<protein>
    <submittedName>
        <fullName evidence="2">Uncharacterized protein LOC142165935</fullName>
    </submittedName>
</protein>
<keyword evidence="1" id="KW-1185">Reference proteome</keyword>
<dbReference type="RefSeq" id="XP_075080426.1">
    <property type="nucleotide sequence ID" value="XM_075224325.1"/>
</dbReference>
<evidence type="ECO:0000313" key="1">
    <source>
        <dbReference type="Proteomes" id="UP000790787"/>
    </source>
</evidence>
<reference evidence="2" key="2">
    <citation type="submission" date="2025-08" db="UniProtKB">
        <authorList>
            <consortium name="RefSeq"/>
        </authorList>
    </citation>
    <scope>IDENTIFICATION</scope>
    <source>
        <tissue evidence="2">Leaf</tissue>
    </source>
</reference>
<proteinExistence type="predicted"/>
<sequence>MVELVLYDCHASPYGGHHGGDRTTAKVLQSGLFCPTLFKDAHAFVKKCDQCQRTGTITRRHEMPLNNILEVELFDVWEIDFMGPFIPSRGNKYILLAVDYVSKWVEAISLPTNDAMVVAAFVKKNIFSRFGTPRALISDEGTHFCNRDIKQILENTVSVNRKDWAAKLDDALWAYRTAYKIPIRASHYKLVYGKACHLLIELEYKEYWAIKKLNMDLEATSEKRLLQLNELDKFRLRLFPGKLKSRWSGPFKVVRVTPYSAIELRTLNGERNFLVNGHRVKHYWEGMINREKTKVVLVDE</sequence>
<organism evidence="1 2">
    <name type="scientific">Nicotiana tabacum</name>
    <name type="common">Common tobacco</name>
    <dbReference type="NCBI Taxonomy" id="4097"/>
    <lineage>
        <taxon>Eukaryota</taxon>
        <taxon>Viridiplantae</taxon>
        <taxon>Streptophyta</taxon>
        <taxon>Embryophyta</taxon>
        <taxon>Tracheophyta</taxon>
        <taxon>Spermatophyta</taxon>
        <taxon>Magnoliopsida</taxon>
        <taxon>eudicotyledons</taxon>
        <taxon>Gunneridae</taxon>
        <taxon>Pentapetalae</taxon>
        <taxon>asterids</taxon>
        <taxon>lamiids</taxon>
        <taxon>Solanales</taxon>
        <taxon>Solanaceae</taxon>
        <taxon>Nicotianoideae</taxon>
        <taxon>Nicotianeae</taxon>
        <taxon>Nicotiana</taxon>
    </lineage>
</organism>
<dbReference type="Proteomes" id="UP000790787">
    <property type="component" value="Chromosome 11"/>
</dbReference>
<reference evidence="1" key="1">
    <citation type="journal article" date="2014" name="Nat. Commun.">
        <title>The tobacco genome sequence and its comparison with those of tomato and potato.</title>
        <authorList>
            <person name="Sierro N."/>
            <person name="Battey J.N."/>
            <person name="Ouadi S."/>
            <person name="Bakaher N."/>
            <person name="Bovet L."/>
            <person name="Willig A."/>
            <person name="Goepfert S."/>
            <person name="Peitsch M.C."/>
            <person name="Ivanov N.V."/>
        </authorList>
    </citation>
    <scope>NUCLEOTIDE SEQUENCE [LARGE SCALE GENOMIC DNA]</scope>
</reference>
<name>A0AC58S613_TOBAC</name>
<accession>A0AC58S613</accession>
<evidence type="ECO:0000313" key="2">
    <source>
        <dbReference type="RefSeq" id="XP_075080426.1"/>
    </source>
</evidence>
<gene>
    <name evidence="2" type="primary">LOC142165935</name>
</gene>